<sequence length="316" mass="37034">MTISIVAPVYNVAPYLDQFISSITNQTYSDFELLLVTDKPTDASVEICQHYAREDQRIRVLEQSTNMGVAKARNRGLQEAQGDYLMLADSDDYLAPCALQDSLNLLTDSQTDIAYCGYWTDRDGDIRQKRFRFFKGRYSHNQAVTEHLNLHTLYGYPWGKLFRREVLEDVWNPEDMSYGEDGVFSYRALYNAERGVAFTDKPIYYYRIRRDSLTQHGQGFRERDLEILKQVQYVREWTKDESFAHPLNVFEFISYTGMMQKYLAADATVRNEFTEEFMTMKTACDSTWKSCLLHAKNPAFRLRALRYGLRRLESLR</sequence>
<evidence type="ECO:0000256" key="1">
    <source>
        <dbReference type="ARBA" id="ARBA00022676"/>
    </source>
</evidence>
<reference evidence="4 5" key="1">
    <citation type="submission" date="2020-10" db="EMBL/GenBank/DDBJ databases">
        <title>Genome sequencing of Bifidobacterium eulemuris_DSMZ_100216.</title>
        <authorList>
            <person name="Kim J."/>
        </authorList>
    </citation>
    <scope>NUCLEOTIDE SEQUENCE [LARGE SCALE GENOMIC DNA]</scope>
    <source>
        <strain evidence="4 5">DSM 100216</strain>
    </source>
</reference>
<name>A0A7L9SS34_9BIFI</name>
<dbReference type="OrthoDB" id="3226099at2"/>
<gene>
    <name evidence="4" type="ORF">BE0216_09545</name>
</gene>
<feature type="domain" description="Glycosyltransferase 2-like" evidence="3">
    <location>
        <begin position="4"/>
        <end position="171"/>
    </location>
</feature>
<keyword evidence="2 4" id="KW-0808">Transferase</keyword>
<evidence type="ECO:0000256" key="2">
    <source>
        <dbReference type="ARBA" id="ARBA00022679"/>
    </source>
</evidence>
<keyword evidence="5" id="KW-1185">Reference proteome</keyword>
<dbReference type="Pfam" id="PF00535">
    <property type="entry name" value="Glycos_transf_2"/>
    <property type="match status" value="1"/>
</dbReference>
<dbReference type="EMBL" id="CP062938">
    <property type="protein sequence ID" value="QOL32649.1"/>
    <property type="molecule type" value="Genomic_DNA"/>
</dbReference>
<dbReference type="KEGG" id="beu:BE0216_09545"/>
<dbReference type="CDD" id="cd00761">
    <property type="entry name" value="Glyco_tranf_GTA_type"/>
    <property type="match status" value="1"/>
</dbReference>
<dbReference type="GO" id="GO:0016757">
    <property type="term" value="F:glycosyltransferase activity"/>
    <property type="evidence" value="ECO:0007669"/>
    <property type="project" value="UniProtKB-KW"/>
</dbReference>
<dbReference type="SUPFAM" id="SSF53448">
    <property type="entry name" value="Nucleotide-diphospho-sugar transferases"/>
    <property type="match status" value="1"/>
</dbReference>
<dbReference type="PANTHER" id="PTHR22916:SF51">
    <property type="entry name" value="GLYCOSYLTRANSFERASE EPSH-RELATED"/>
    <property type="match status" value="1"/>
</dbReference>
<evidence type="ECO:0000313" key="4">
    <source>
        <dbReference type="EMBL" id="QOL32649.1"/>
    </source>
</evidence>
<protein>
    <submittedName>
        <fullName evidence="4">Glycosyltransferase family 2 protein</fullName>
    </submittedName>
</protein>
<organism evidence="4 5">
    <name type="scientific">Bifidobacterium eulemuris</name>
    <dbReference type="NCBI Taxonomy" id="1765219"/>
    <lineage>
        <taxon>Bacteria</taxon>
        <taxon>Bacillati</taxon>
        <taxon>Actinomycetota</taxon>
        <taxon>Actinomycetes</taxon>
        <taxon>Bifidobacteriales</taxon>
        <taxon>Bifidobacteriaceae</taxon>
        <taxon>Bifidobacterium</taxon>
    </lineage>
</organism>
<dbReference type="Gene3D" id="3.90.550.10">
    <property type="entry name" value="Spore Coat Polysaccharide Biosynthesis Protein SpsA, Chain A"/>
    <property type="match status" value="1"/>
</dbReference>
<keyword evidence="1" id="KW-0328">Glycosyltransferase</keyword>
<proteinExistence type="predicted"/>
<dbReference type="PANTHER" id="PTHR22916">
    <property type="entry name" value="GLYCOSYLTRANSFERASE"/>
    <property type="match status" value="1"/>
</dbReference>
<dbReference type="Proteomes" id="UP000593943">
    <property type="component" value="Chromosome"/>
</dbReference>
<dbReference type="AlphaFoldDB" id="A0A7L9SS34"/>
<dbReference type="InterPro" id="IPR001173">
    <property type="entry name" value="Glyco_trans_2-like"/>
</dbReference>
<evidence type="ECO:0000259" key="3">
    <source>
        <dbReference type="Pfam" id="PF00535"/>
    </source>
</evidence>
<evidence type="ECO:0000313" key="5">
    <source>
        <dbReference type="Proteomes" id="UP000593943"/>
    </source>
</evidence>
<dbReference type="RefSeq" id="WP_094637277.1">
    <property type="nucleotide sequence ID" value="NZ_CP062938.1"/>
</dbReference>
<accession>A0A7L9SS34</accession>
<dbReference type="InterPro" id="IPR029044">
    <property type="entry name" value="Nucleotide-diphossugar_trans"/>
</dbReference>